<evidence type="ECO:0000313" key="2">
    <source>
        <dbReference type="Proteomes" id="UP000792374"/>
    </source>
</evidence>
<name>A0ABM9QKQ0_9POXV</name>
<dbReference type="EMBL" id="HF679133">
    <property type="protein sequence ID" value="CCU56110.1"/>
    <property type="molecule type" value="Genomic_DNA"/>
</dbReference>
<proteinExistence type="predicted"/>
<protein>
    <recommendedName>
        <fullName evidence="3">N1R/p28-like protein</fullName>
    </recommendedName>
</protein>
<dbReference type="RefSeq" id="YP_008004612.1">
    <property type="nucleotide sequence ID" value="NC_021249.1"/>
</dbReference>
<dbReference type="Proteomes" id="UP000792374">
    <property type="component" value="Genome"/>
</dbReference>
<evidence type="ECO:0008006" key="3">
    <source>
        <dbReference type="Google" id="ProtNLM"/>
    </source>
</evidence>
<keyword evidence="2" id="KW-1185">Reference proteome</keyword>
<accession>A0ABM9QKQ0</accession>
<dbReference type="GeneID" id="15613533"/>
<sequence length="50" mass="5992">MAKTDQTIESVYKKQYNNSNKYFSNINTPIKKNKKCIYKVTQKVCRKLIF</sequence>
<gene>
    <name evidence="1" type="ORF">CHREV_208</name>
</gene>
<organism evidence="1 2">
    <name type="scientific">Choristoneura rosaceana entomopoxvirus 'L'</name>
    <dbReference type="NCBI Taxonomy" id="1293539"/>
    <lineage>
        <taxon>Viruses</taxon>
        <taxon>Varidnaviria</taxon>
        <taxon>Bamfordvirae</taxon>
        <taxon>Nucleocytoviricota</taxon>
        <taxon>Pokkesviricetes</taxon>
        <taxon>Chitovirales</taxon>
        <taxon>Poxviridae</taxon>
        <taxon>Entomopoxvirinae</taxon>
        <taxon>Betaentomopoxvirus</taxon>
        <taxon>Betaentomopoxvirus crosaceana</taxon>
        <taxon>Choristoneura rosaceana entomopoxvirus</taxon>
    </lineage>
</organism>
<evidence type="ECO:0000313" key="1">
    <source>
        <dbReference type="EMBL" id="CCU56110.1"/>
    </source>
</evidence>
<reference evidence="1" key="1">
    <citation type="journal article" date="2013" name="J. Virol.">
        <title>New Insights into the Evolution of Entomopoxvirinae from the Complete Genome Sequences of Four Entomopoxviruses Infecting Adoxophyes honmai, Choristoneura biennis, Choristoneura rosaceana, and Mythimna separata.</title>
        <authorList>
            <person name="Theze J."/>
            <person name="Takatsuka J."/>
            <person name="Li Z."/>
            <person name="Gallais J."/>
            <person name="Doucet D."/>
            <person name="Arif B."/>
            <person name="Nakai M."/>
            <person name="Herniou E.A."/>
        </authorList>
    </citation>
    <scope>NUCLEOTIDE SEQUENCE</scope>
</reference>